<dbReference type="InterPro" id="IPR024072">
    <property type="entry name" value="DHFR-like_dom_sf"/>
</dbReference>
<dbReference type="Pfam" id="PF01872">
    <property type="entry name" value="RibD_C"/>
    <property type="match status" value="1"/>
</dbReference>
<evidence type="ECO:0000259" key="2">
    <source>
        <dbReference type="Pfam" id="PF01872"/>
    </source>
</evidence>
<keyword evidence="4" id="KW-1185">Reference proteome</keyword>
<proteinExistence type="predicted"/>
<protein>
    <submittedName>
        <fullName evidence="3">Dihydrofolate reductase</fullName>
    </submittedName>
</protein>
<dbReference type="STRING" id="1136497.SAMN04489752_0330"/>
<dbReference type="OrthoDB" id="3427770at2"/>
<feature type="domain" description="Bacterial bifunctional deaminase-reductase C-terminal" evidence="2">
    <location>
        <begin position="132"/>
        <end position="178"/>
    </location>
</feature>
<dbReference type="Gene3D" id="3.40.430.10">
    <property type="entry name" value="Dihydrofolate Reductase, subunit A"/>
    <property type="match status" value="1"/>
</dbReference>
<dbReference type="GO" id="GO:0008703">
    <property type="term" value="F:5-amino-6-(5-phosphoribosylamino)uracil reductase activity"/>
    <property type="evidence" value="ECO:0007669"/>
    <property type="project" value="InterPro"/>
</dbReference>
<accession>A0A1H1M5F3</accession>
<dbReference type="AlphaFoldDB" id="A0A1H1M5F3"/>
<dbReference type="InterPro" id="IPR050765">
    <property type="entry name" value="Riboflavin_Biosynth_HTPR"/>
</dbReference>
<evidence type="ECO:0000256" key="1">
    <source>
        <dbReference type="SAM" id="MobiDB-lite"/>
    </source>
</evidence>
<name>A0A1H1M5F3_9MICO</name>
<dbReference type="EMBL" id="LT629766">
    <property type="protein sequence ID" value="SDR81269.1"/>
    <property type="molecule type" value="Genomic_DNA"/>
</dbReference>
<sequence>MSRTVYYTATTLDGFIADPNDSLEWLLRQTEEPPDDGFIDGVGAIVMGATTYEWVLRNLDGPWPYKVPTWVMTHRKLGLPATGTGSGADAKTSGTEDDGNAADAGKGGAASAPDIRFAKGSVSDHYFEMCTATGDRDLWVMGGGDLAGQFADEGLLDEIITWTAPVVLGRGRPLMPRRLDLELLEVGSSDPFVIARHRVIGPLLEDSPAE</sequence>
<dbReference type="SUPFAM" id="SSF53597">
    <property type="entry name" value="Dihydrofolate reductase-like"/>
    <property type="match status" value="1"/>
</dbReference>
<feature type="compositionally biased region" description="Low complexity" evidence="1">
    <location>
        <begin position="101"/>
        <end position="110"/>
    </location>
</feature>
<organism evidence="3 4">
    <name type="scientific">Brevibacterium siliguriense</name>
    <dbReference type="NCBI Taxonomy" id="1136497"/>
    <lineage>
        <taxon>Bacteria</taxon>
        <taxon>Bacillati</taxon>
        <taxon>Actinomycetota</taxon>
        <taxon>Actinomycetes</taxon>
        <taxon>Micrococcales</taxon>
        <taxon>Brevibacteriaceae</taxon>
        <taxon>Brevibacterium</taxon>
    </lineage>
</organism>
<evidence type="ECO:0000313" key="3">
    <source>
        <dbReference type="EMBL" id="SDR81269.1"/>
    </source>
</evidence>
<dbReference type="Proteomes" id="UP000199597">
    <property type="component" value="Chromosome I"/>
</dbReference>
<dbReference type="PANTHER" id="PTHR38011:SF11">
    <property type="entry name" value="2,5-DIAMINO-6-RIBOSYLAMINO-4(3H)-PYRIMIDINONE 5'-PHOSPHATE REDUCTASE"/>
    <property type="match status" value="1"/>
</dbReference>
<reference evidence="4" key="1">
    <citation type="submission" date="2016-10" db="EMBL/GenBank/DDBJ databases">
        <authorList>
            <person name="Varghese N."/>
            <person name="Submissions S."/>
        </authorList>
    </citation>
    <scope>NUCLEOTIDE SEQUENCE [LARGE SCALE GENOMIC DNA]</scope>
    <source>
        <strain evidence="4">DSM 23676</strain>
    </source>
</reference>
<dbReference type="PANTHER" id="PTHR38011">
    <property type="entry name" value="DIHYDROFOLATE REDUCTASE FAMILY PROTEIN (AFU_ORTHOLOGUE AFUA_8G06820)"/>
    <property type="match status" value="1"/>
</dbReference>
<gene>
    <name evidence="3" type="ORF">SAMN04489752_0330</name>
</gene>
<feature type="region of interest" description="Disordered" evidence="1">
    <location>
        <begin position="82"/>
        <end position="110"/>
    </location>
</feature>
<evidence type="ECO:0000313" key="4">
    <source>
        <dbReference type="Proteomes" id="UP000199597"/>
    </source>
</evidence>
<dbReference type="InterPro" id="IPR002734">
    <property type="entry name" value="RibDG_C"/>
</dbReference>
<dbReference type="GO" id="GO:0009231">
    <property type="term" value="P:riboflavin biosynthetic process"/>
    <property type="evidence" value="ECO:0007669"/>
    <property type="project" value="InterPro"/>
</dbReference>
<dbReference type="RefSeq" id="WP_092009427.1">
    <property type="nucleotide sequence ID" value="NZ_LT629766.1"/>
</dbReference>